<evidence type="ECO:0000313" key="6">
    <source>
        <dbReference type="EMBL" id="SKA97163.1"/>
    </source>
</evidence>
<comment type="subcellular location">
    <subcellularLocation>
        <location evidence="1">Cell envelope</location>
    </subcellularLocation>
</comment>
<feature type="chain" id="PRO_5012256309" evidence="4">
    <location>
        <begin position="25"/>
        <end position="166"/>
    </location>
</feature>
<dbReference type="InterPro" id="IPR036249">
    <property type="entry name" value="Thioredoxin-like_sf"/>
</dbReference>
<feature type="domain" description="Thioredoxin" evidence="5">
    <location>
        <begin position="34"/>
        <end position="165"/>
    </location>
</feature>
<dbReference type="SUPFAM" id="SSF52833">
    <property type="entry name" value="Thioredoxin-like"/>
    <property type="match status" value="1"/>
</dbReference>
<evidence type="ECO:0000256" key="1">
    <source>
        <dbReference type="ARBA" id="ARBA00004196"/>
    </source>
</evidence>
<gene>
    <name evidence="6" type="ORF">SAMN02745166_02561</name>
</gene>
<feature type="signal peptide" evidence="4">
    <location>
        <begin position="1"/>
        <end position="24"/>
    </location>
</feature>
<evidence type="ECO:0000256" key="3">
    <source>
        <dbReference type="ARBA" id="ARBA00023284"/>
    </source>
</evidence>
<keyword evidence="7" id="KW-1185">Reference proteome</keyword>
<organism evidence="6 7">
    <name type="scientific">Prosthecobacter debontii</name>
    <dbReference type="NCBI Taxonomy" id="48467"/>
    <lineage>
        <taxon>Bacteria</taxon>
        <taxon>Pseudomonadati</taxon>
        <taxon>Verrucomicrobiota</taxon>
        <taxon>Verrucomicrobiia</taxon>
        <taxon>Verrucomicrobiales</taxon>
        <taxon>Verrucomicrobiaceae</taxon>
        <taxon>Prosthecobacter</taxon>
    </lineage>
</organism>
<dbReference type="InterPro" id="IPR050553">
    <property type="entry name" value="Thioredoxin_ResA/DsbE_sf"/>
</dbReference>
<dbReference type="GO" id="GO:0016491">
    <property type="term" value="F:oxidoreductase activity"/>
    <property type="evidence" value="ECO:0007669"/>
    <property type="project" value="InterPro"/>
</dbReference>
<dbReference type="EMBL" id="FUYE01000007">
    <property type="protein sequence ID" value="SKA97163.1"/>
    <property type="molecule type" value="Genomic_DNA"/>
</dbReference>
<dbReference type="InterPro" id="IPR013740">
    <property type="entry name" value="Redoxin"/>
</dbReference>
<dbReference type="PANTHER" id="PTHR42852">
    <property type="entry name" value="THIOL:DISULFIDE INTERCHANGE PROTEIN DSBE"/>
    <property type="match status" value="1"/>
</dbReference>
<accession>A0A1T4Y677</accession>
<dbReference type="PROSITE" id="PS00194">
    <property type="entry name" value="THIOREDOXIN_1"/>
    <property type="match status" value="1"/>
</dbReference>
<proteinExistence type="predicted"/>
<dbReference type="InterPro" id="IPR013766">
    <property type="entry name" value="Thioredoxin_domain"/>
</dbReference>
<keyword evidence="2" id="KW-0201">Cytochrome c-type biogenesis</keyword>
<dbReference type="STRING" id="48467.SAMN02745166_02561"/>
<dbReference type="InterPro" id="IPR017937">
    <property type="entry name" value="Thioredoxin_CS"/>
</dbReference>
<dbReference type="RefSeq" id="WP_078813754.1">
    <property type="nucleotide sequence ID" value="NZ_FUYE01000007.1"/>
</dbReference>
<protein>
    <submittedName>
        <fullName evidence="6">Peroxiredoxin</fullName>
    </submittedName>
</protein>
<keyword evidence="3" id="KW-0676">Redox-active center</keyword>
<evidence type="ECO:0000256" key="2">
    <source>
        <dbReference type="ARBA" id="ARBA00022748"/>
    </source>
</evidence>
<dbReference type="CDD" id="cd02966">
    <property type="entry name" value="TlpA_like_family"/>
    <property type="match status" value="1"/>
</dbReference>
<dbReference type="OrthoDB" id="9809733at2"/>
<dbReference type="Proteomes" id="UP000190774">
    <property type="component" value="Unassembled WGS sequence"/>
</dbReference>
<evidence type="ECO:0000313" key="7">
    <source>
        <dbReference type="Proteomes" id="UP000190774"/>
    </source>
</evidence>
<evidence type="ECO:0000256" key="4">
    <source>
        <dbReference type="SAM" id="SignalP"/>
    </source>
</evidence>
<dbReference type="GO" id="GO:0030313">
    <property type="term" value="C:cell envelope"/>
    <property type="evidence" value="ECO:0007669"/>
    <property type="project" value="UniProtKB-SubCell"/>
</dbReference>
<keyword evidence="4" id="KW-0732">Signal</keyword>
<name>A0A1T4Y677_9BACT</name>
<dbReference type="GO" id="GO:0017004">
    <property type="term" value="P:cytochrome complex assembly"/>
    <property type="evidence" value="ECO:0007669"/>
    <property type="project" value="UniProtKB-KW"/>
</dbReference>
<sequence length="166" mass="17948">MKTYFKTMAFILMTASAGVSSSFAAEASVGAAMPSLGTLLPGSSLPKTSGKVVLVDFWASWCAPCKLSFVTLQRLHQKYASKGLVIIGVGVDEDAGKFQTFASKHPAGFTLVHDTQQSAAAYFNPPTMPSSYLVDKSGKIRFIHQGFRGEKTEAEYVHEIEQMLSE</sequence>
<evidence type="ECO:0000259" key="5">
    <source>
        <dbReference type="PROSITE" id="PS51352"/>
    </source>
</evidence>
<reference evidence="7" key="1">
    <citation type="submission" date="2017-02" db="EMBL/GenBank/DDBJ databases">
        <authorList>
            <person name="Varghese N."/>
            <person name="Submissions S."/>
        </authorList>
    </citation>
    <scope>NUCLEOTIDE SEQUENCE [LARGE SCALE GENOMIC DNA]</scope>
    <source>
        <strain evidence="7">ATCC 700200</strain>
    </source>
</reference>
<dbReference type="PROSITE" id="PS51352">
    <property type="entry name" value="THIOREDOXIN_2"/>
    <property type="match status" value="1"/>
</dbReference>
<dbReference type="AlphaFoldDB" id="A0A1T4Y677"/>
<dbReference type="Gene3D" id="3.40.30.10">
    <property type="entry name" value="Glutaredoxin"/>
    <property type="match status" value="1"/>
</dbReference>
<dbReference type="PANTHER" id="PTHR42852:SF17">
    <property type="entry name" value="THIOREDOXIN-LIKE PROTEIN HI_1115"/>
    <property type="match status" value="1"/>
</dbReference>
<dbReference type="Pfam" id="PF08534">
    <property type="entry name" value="Redoxin"/>
    <property type="match status" value="1"/>
</dbReference>